<dbReference type="Gene3D" id="1.20.1260.10">
    <property type="match status" value="1"/>
</dbReference>
<accession>K9HKH8</accession>
<proteinExistence type="predicted"/>
<dbReference type="CDD" id="cd01045">
    <property type="entry name" value="Ferritin_like_AB"/>
    <property type="match status" value="1"/>
</dbReference>
<feature type="region of interest" description="Disordered" evidence="1">
    <location>
        <begin position="155"/>
        <end position="175"/>
    </location>
</feature>
<dbReference type="InterPro" id="IPR003251">
    <property type="entry name" value="Rr_diiron-bd_dom"/>
</dbReference>
<sequence>MSTAFKDMTGAPEFLAHALQLEQEAAVRFDELADMLEVHNNHKGVVELFRKMAHFSRLHLAEAKERAVGVDVPALKPWEFKWPGDEAPESGEITDAHYLMTPHHALKLALASETQGFDFYQGLADNSAHQDVRAMAREFADEEAEHVATLKEWLDRYPEPDSTWDEDMDPPVSVD</sequence>
<dbReference type="GO" id="GO:0016491">
    <property type="term" value="F:oxidoreductase activity"/>
    <property type="evidence" value="ECO:0007669"/>
    <property type="project" value="InterPro"/>
</dbReference>
<dbReference type="Pfam" id="PF02915">
    <property type="entry name" value="Rubrerythrin"/>
    <property type="match status" value="1"/>
</dbReference>
<gene>
    <name evidence="3" type="ORF">C882_4215</name>
</gene>
<dbReference type="RefSeq" id="WP_009540323.1">
    <property type="nucleotide sequence ID" value="NZ_ANHY01000007.1"/>
</dbReference>
<dbReference type="AlphaFoldDB" id="K9HKH8"/>
<dbReference type="EMBL" id="ANHY01000007">
    <property type="protein sequence ID" value="EKV30878.1"/>
    <property type="molecule type" value="Genomic_DNA"/>
</dbReference>
<evidence type="ECO:0000313" key="3">
    <source>
        <dbReference type="EMBL" id="EKV30878.1"/>
    </source>
</evidence>
<dbReference type="SUPFAM" id="SSF47240">
    <property type="entry name" value="Ferritin-like"/>
    <property type="match status" value="1"/>
</dbReference>
<evidence type="ECO:0000256" key="1">
    <source>
        <dbReference type="SAM" id="MobiDB-lite"/>
    </source>
</evidence>
<organism evidence="3 4">
    <name type="scientific">Caenispirillum salinarum AK4</name>
    <dbReference type="NCBI Taxonomy" id="1238182"/>
    <lineage>
        <taxon>Bacteria</taxon>
        <taxon>Pseudomonadati</taxon>
        <taxon>Pseudomonadota</taxon>
        <taxon>Alphaproteobacteria</taxon>
        <taxon>Rhodospirillales</taxon>
        <taxon>Novispirillaceae</taxon>
        <taxon>Caenispirillum</taxon>
    </lineage>
</organism>
<protein>
    <submittedName>
        <fullName evidence="3">Rubrerythrin</fullName>
    </submittedName>
</protein>
<dbReference type="eggNOG" id="COG1633">
    <property type="taxonomic scope" value="Bacteria"/>
</dbReference>
<dbReference type="PATRIC" id="fig|1238182.3.peg.1877"/>
<dbReference type="Proteomes" id="UP000009881">
    <property type="component" value="Unassembled WGS sequence"/>
</dbReference>
<dbReference type="GO" id="GO:0046872">
    <property type="term" value="F:metal ion binding"/>
    <property type="evidence" value="ECO:0007669"/>
    <property type="project" value="InterPro"/>
</dbReference>
<evidence type="ECO:0000313" key="4">
    <source>
        <dbReference type="Proteomes" id="UP000009881"/>
    </source>
</evidence>
<feature type="domain" description="Rubrerythrin diiron-binding" evidence="2">
    <location>
        <begin position="106"/>
        <end position="157"/>
    </location>
</feature>
<dbReference type="InterPro" id="IPR012347">
    <property type="entry name" value="Ferritin-like"/>
</dbReference>
<reference evidence="3 4" key="1">
    <citation type="journal article" date="2013" name="Genome Announc.">
        <title>Draft Genome Sequence of an Alphaproteobacterium, Caenispirillum salinarum AK4(T), Isolated from a Solar Saltern.</title>
        <authorList>
            <person name="Khatri I."/>
            <person name="Singh A."/>
            <person name="Korpole S."/>
            <person name="Pinnaka A.K."/>
            <person name="Subramanian S."/>
        </authorList>
    </citation>
    <scope>NUCLEOTIDE SEQUENCE [LARGE SCALE GENOMIC DNA]</scope>
    <source>
        <strain evidence="3 4">AK4</strain>
    </source>
</reference>
<name>K9HKH8_9PROT</name>
<evidence type="ECO:0000259" key="2">
    <source>
        <dbReference type="Pfam" id="PF02915"/>
    </source>
</evidence>
<keyword evidence="4" id="KW-1185">Reference proteome</keyword>
<dbReference type="InterPro" id="IPR009078">
    <property type="entry name" value="Ferritin-like_SF"/>
</dbReference>
<dbReference type="STRING" id="1238182.C882_4215"/>
<comment type="caution">
    <text evidence="3">The sequence shown here is derived from an EMBL/GenBank/DDBJ whole genome shotgun (WGS) entry which is preliminary data.</text>
</comment>